<dbReference type="InterPro" id="IPR050833">
    <property type="entry name" value="Poly_Biosynth_Transport"/>
</dbReference>
<gene>
    <name evidence="7" type="ORF">COT89_00770</name>
</gene>
<feature type="transmembrane region" description="Helical" evidence="6">
    <location>
        <begin position="64"/>
        <end position="84"/>
    </location>
</feature>
<dbReference type="PANTHER" id="PTHR30250:SF11">
    <property type="entry name" value="O-ANTIGEN TRANSPORTER-RELATED"/>
    <property type="match status" value="1"/>
</dbReference>
<feature type="transmembrane region" description="Helical" evidence="6">
    <location>
        <begin position="376"/>
        <end position="397"/>
    </location>
</feature>
<feature type="transmembrane region" description="Helical" evidence="6">
    <location>
        <begin position="403"/>
        <end position="421"/>
    </location>
</feature>
<dbReference type="CDD" id="cd13128">
    <property type="entry name" value="MATE_Wzx_like"/>
    <property type="match status" value="1"/>
</dbReference>
<comment type="subcellular location">
    <subcellularLocation>
        <location evidence="1">Cell membrane</location>
        <topology evidence="1">Multi-pass membrane protein</topology>
    </subcellularLocation>
</comment>
<feature type="transmembrane region" description="Helical" evidence="6">
    <location>
        <begin position="433"/>
        <end position="449"/>
    </location>
</feature>
<keyword evidence="5 6" id="KW-0472">Membrane</keyword>
<comment type="caution">
    <text evidence="7">The sequence shown here is derived from an EMBL/GenBank/DDBJ whole genome shotgun (WGS) entry which is preliminary data.</text>
</comment>
<evidence type="ECO:0000256" key="5">
    <source>
        <dbReference type="ARBA" id="ARBA00023136"/>
    </source>
</evidence>
<evidence type="ECO:0000256" key="4">
    <source>
        <dbReference type="ARBA" id="ARBA00022989"/>
    </source>
</evidence>
<feature type="transmembrane region" description="Helical" evidence="6">
    <location>
        <begin position="304"/>
        <end position="326"/>
    </location>
</feature>
<dbReference type="PANTHER" id="PTHR30250">
    <property type="entry name" value="PST FAMILY PREDICTED COLANIC ACID TRANSPORTER"/>
    <property type="match status" value="1"/>
</dbReference>
<organism evidence="7 8">
    <name type="scientific">Candidatus Colwellbacteria bacterium CG10_big_fil_rev_8_21_14_0_10_42_22</name>
    <dbReference type="NCBI Taxonomy" id="1974540"/>
    <lineage>
        <taxon>Bacteria</taxon>
        <taxon>Candidatus Colwelliibacteriota</taxon>
    </lineage>
</organism>
<evidence type="ECO:0000256" key="1">
    <source>
        <dbReference type="ARBA" id="ARBA00004651"/>
    </source>
</evidence>
<feature type="transmembrane region" description="Helical" evidence="6">
    <location>
        <begin position="40"/>
        <end position="58"/>
    </location>
</feature>
<evidence type="ECO:0000313" key="8">
    <source>
        <dbReference type="Proteomes" id="UP000231466"/>
    </source>
</evidence>
<feature type="transmembrane region" description="Helical" evidence="6">
    <location>
        <begin position="188"/>
        <end position="209"/>
    </location>
</feature>
<protein>
    <submittedName>
        <fullName evidence="7">Uncharacterized protein</fullName>
    </submittedName>
</protein>
<dbReference type="InterPro" id="IPR002797">
    <property type="entry name" value="Polysacc_synth"/>
</dbReference>
<keyword evidence="3 6" id="KW-0812">Transmembrane</keyword>
<name>A0A2H0VGK7_9BACT</name>
<feature type="transmembrane region" description="Helical" evidence="6">
    <location>
        <begin position="161"/>
        <end position="182"/>
    </location>
</feature>
<sequence>MIRDMANSKLGKFLFHNTTTSQTIAKNTFWLSFGEIFGRFLRVILIFSAARILGVAGWGTFSYMVSMAAILTVFSDIGLTSIVVREGSKNSELRKTYFATSLFLKLILIFLSFLLIVFVTPRISDIGLSPILVYAVGFLMVFDALRVFGNSIFRSEQQMQFEAGTNIFTQVSIFSLGFYVLLRNPSPELLAVAYAAGSGIGLLVITFLIRKYIKVVFKYFRRDIIKNILAYSWPIGFSAIFGGLMVNIDTVMVGWFRDATHVGLYAAAQKPIAFLYLLPALIAGALFPVLAKRAEKDKDGFRKVLENGVAATLLVAYPIVVGLLMTADQIVNFVYGQDYLLSAGPLRILAMTLIITFPSTIIVHAFIAYNRQKELVPLWTMGTIFNILTNFMLIPIFGIVGAAWTSFFTQVGVNTVLWRKMIKINPFVVHRRMKTILLASLLMALAVMITRSLGLHVLLTVGVACAVYFASLLALKDHTLLEIKSIIRTQ</sequence>
<feature type="transmembrane region" description="Helical" evidence="6">
    <location>
        <begin position="273"/>
        <end position="292"/>
    </location>
</feature>
<dbReference type="Pfam" id="PF01943">
    <property type="entry name" value="Polysacc_synt"/>
    <property type="match status" value="1"/>
</dbReference>
<evidence type="ECO:0000256" key="3">
    <source>
        <dbReference type="ARBA" id="ARBA00022692"/>
    </source>
</evidence>
<dbReference type="AlphaFoldDB" id="A0A2H0VGK7"/>
<keyword evidence="4 6" id="KW-1133">Transmembrane helix</keyword>
<proteinExistence type="predicted"/>
<accession>A0A2H0VGK7</accession>
<reference evidence="8" key="1">
    <citation type="submission" date="2017-09" db="EMBL/GenBank/DDBJ databases">
        <title>Depth-based differentiation of microbial function through sediment-hosted aquifers and enrichment of novel symbionts in the deep terrestrial subsurface.</title>
        <authorList>
            <person name="Probst A.J."/>
            <person name="Ladd B."/>
            <person name="Jarett J.K."/>
            <person name="Geller-Mcgrath D.E."/>
            <person name="Sieber C.M.K."/>
            <person name="Emerson J.B."/>
            <person name="Anantharaman K."/>
            <person name="Thomas B.C."/>
            <person name="Malmstrom R."/>
            <person name="Stieglmeier M."/>
            <person name="Klingl A."/>
            <person name="Woyke T."/>
            <person name="Ryan C.M."/>
            <person name="Banfield J.F."/>
        </authorList>
    </citation>
    <scope>NUCLEOTIDE SEQUENCE [LARGE SCALE GENOMIC DNA]</scope>
</reference>
<evidence type="ECO:0000256" key="2">
    <source>
        <dbReference type="ARBA" id="ARBA00022475"/>
    </source>
</evidence>
<evidence type="ECO:0000313" key="7">
    <source>
        <dbReference type="EMBL" id="PIR98226.1"/>
    </source>
</evidence>
<dbReference type="EMBL" id="PFAH01000002">
    <property type="protein sequence ID" value="PIR98226.1"/>
    <property type="molecule type" value="Genomic_DNA"/>
</dbReference>
<evidence type="ECO:0000256" key="6">
    <source>
        <dbReference type="SAM" id="Phobius"/>
    </source>
</evidence>
<keyword evidence="2" id="KW-1003">Cell membrane</keyword>
<feature type="transmembrane region" description="Helical" evidence="6">
    <location>
        <begin position="230"/>
        <end position="253"/>
    </location>
</feature>
<feature type="transmembrane region" description="Helical" evidence="6">
    <location>
        <begin position="346"/>
        <end position="369"/>
    </location>
</feature>
<feature type="transmembrane region" description="Helical" evidence="6">
    <location>
        <begin position="96"/>
        <end position="119"/>
    </location>
</feature>
<dbReference type="Proteomes" id="UP000231466">
    <property type="component" value="Unassembled WGS sequence"/>
</dbReference>
<feature type="transmembrane region" description="Helical" evidence="6">
    <location>
        <begin position="455"/>
        <end position="475"/>
    </location>
</feature>
<feature type="transmembrane region" description="Helical" evidence="6">
    <location>
        <begin position="131"/>
        <end position="149"/>
    </location>
</feature>
<dbReference type="GO" id="GO:0005886">
    <property type="term" value="C:plasma membrane"/>
    <property type="evidence" value="ECO:0007669"/>
    <property type="project" value="UniProtKB-SubCell"/>
</dbReference>